<reference evidence="1 2" key="1">
    <citation type="submission" date="2016-11" db="EMBL/GenBank/DDBJ databases">
        <title>Mixed transmission modes and dynamic genome evolution in an obligate animal-bacterial symbiosis.</title>
        <authorList>
            <person name="Russell S.L."/>
            <person name="Corbett-Detig R.B."/>
            <person name="Cavanaugh C.M."/>
        </authorList>
    </citation>
    <scope>NUCLEOTIDE SEQUENCE [LARGE SCALE GENOMIC DNA]</scope>
    <source>
        <strain evidence="1">Sveles-Q1</strain>
    </source>
</reference>
<proteinExistence type="predicted"/>
<name>A0A1T2L6S1_9GAMM</name>
<evidence type="ECO:0000313" key="2">
    <source>
        <dbReference type="Proteomes" id="UP000191110"/>
    </source>
</evidence>
<dbReference type="EMBL" id="MPRL01000018">
    <property type="protein sequence ID" value="OOZ40781.1"/>
    <property type="molecule type" value="Genomic_DNA"/>
</dbReference>
<keyword evidence="2" id="KW-1185">Reference proteome</keyword>
<dbReference type="Gene3D" id="2.50.20.10">
    <property type="entry name" value="Lipoprotein localisation LolA/LolB/LppX"/>
    <property type="match status" value="1"/>
</dbReference>
<dbReference type="Proteomes" id="UP000191110">
    <property type="component" value="Unassembled WGS sequence"/>
</dbReference>
<organism evidence="1 2">
    <name type="scientific">Solemya pervernicosa gill symbiont</name>
    <dbReference type="NCBI Taxonomy" id="642797"/>
    <lineage>
        <taxon>Bacteria</taxon>
        <taxon>Pseudomonadati</taxon>
        <taxon>Pseudomonadota</taxon>
        <taxon>Gammaproteobacteria</taxon>
        <taxon>sulfur-oxidizing symbionts</taxon>
    </lineage>
</organism>
<gene>
    <name evidence="1" type="ORF">BOW53_06595</name>
</gene>
<sequence>MNIEKLSKSLLAGVLQCVAPLLFWSVSGPLFAAESIEFSAEAVQVIPQRPEMRAKMYVGSDKVRSEYLSASGESVADISYVKEGRRVMLLTAQKSYMERKGGNVPSAIAQRSSNDNPCQDVENVACKPLGRESVHGRSSVKWELISNNKGTVERTLMWLDELRMMPLRQIYPDGTVSELRLLKNEDLNGRETEKWKLTVTRSDGQTSHSFQWFDLELKISIREEMEGGYIRELRDIKVGPQPVELFEIPAGFTKITKPKS</sequence>
<dbReference type="RefSeq" id="WP_078483292.1">
    <property type="nucleotide sequence ID" value="NZ_MPRL01000018.1"/>
</dbReference>
<accession>A0A1T2L6S1</accession>
<evidence type="ECO:0000313" key="1">
    <source>
        <dbReference type="EMBL" id="OOZ40781.1"/>
    </source>
</evidence>
<dbReference type="AlphaFoldDB" id="A0A1T2L6S1"/>
<comment type="caution">
    <text evidence="1">The sequence shown here is derived from an EMBL/GenBank/DDBJ whole genome shotgun (WGS) entry which is preliminary data.</text>
</comment>
<dbReference type="OrthoDB" id="8479446at2"/>
<protein>
    <recommendedName>
        <fullName evidence="3">DUF4412 domain-containing protein</fullName>
    </recommendedName>
</protein>
<evidence type="ECO:0008006" key="3">
    <source>
        <dbReference type="Google" id="ProtNLM"/>
    </source>
</evidence>